<dbReference type="EMBL" id="ML732298">
    <property type="protein sequence ID" value="KAB8070572.1"/>
    <property type="molecule type" value="Genomic_DNA"/>
</dbReference>
<evidence type="ECO:0000313" key="2">
    <source>
        <dbReference type="EMBL" id="KAB8070572.1"/>
    </source>
</evidence>
<dbReference type="AlphaFoldDB" id="A0A5N5WTZ3"/>
<accession>A0A5N5WTZ3</accession>
<sequence>MKGCRALILSWVKCDGFSMTRMLPRAVGTVSLIYAGFILGPHAIIARRFSITSDLSSPTEGTANSWAPAPSFAVGHHSHLYPQPTRSKNTTKK</sequence>
<keyword evidence="1" id="KW-0472">Membrane</keyword>
<reference evidence="2 3" key="1">
    <citation type="submission" date="2019-04" db="EMBL/GenBank/DDBJ databases">
        <title>Friends and foes A comparative genomics study of 23 Aspergillus species from section Flavi.</title>
        <authorList>
            <consortium name="DOE Joint Genome Institute"/>
            <person name="Kjaerbolling I."/>
            <person name="Vesth T."/>
            <person name="Frisvad J.C."/>
            <person name="Nybo J.L."/>
            <person name="Theobald S."/>
            <person name="Kildgaard S."/>
            <person name="Isbrandt T."/>
            <person name="Kuo A."/>
            <person name="Sato A."/>
            <person name="Lyhne E.K."/>
            <person name="Kogle M.E."/>
            <person name="Wiebenga A."/>
            <person name="Kun R.S."/>
            <person name="Lubbers R.J."/>
            <person name="Makela M.R."/>
            <person name="Barry K."/>
            <person name="Chovatia M."/>
            <person name="Clum A."/>
            <person name="Daum C."/>
            <person name="Haridas S."/>
            <person name="He G."/>
            <person name="LaButti K."/>
            <person name="Lipzen A."/>
            <person name="Mondo S."/>
            <person name="Riley R."/>
            <person name="Salamov A."/>
            <person name="Simmons B.A."/>
            <person name="Magnuson J.K."/>
            <person name="Henrissat B."/>
            <person name="Mortensen U.H."/>
            <person name="Larsen T.O."/>
            <person name="Devries R.P."/>
            <person name="Grigoriev I.V."/>
            <person name="Machida M."/>
            <person name="Baker S.E."/>
            <person name="Andersen M.R."/>
        </authorList>
    </citation>
    <scope>NUCLEOTIDE SEQUENCE [LARGE SCALE GENOMIC DNA]</scope>
    <source>
        <strain evidence="2 3">CBS 151.66</strain>
    </source>
</reference>
<keyword evidence="1" id="KW-0812">Transmembrane</keyword>
<dbReference type="Proteomes" id="UP000326565">
    <property type="component" value="Unassembled WGS sequence"/>
</dbReference>
<organism evidence="2 3">
    <name type="scientific">Aspergillus leporis</name>
    <dbReference type="NCBI Taxonomy" id="41062"/>
    <lineage>
        <taxon>Eukaryota</taxon>
        <taxon>Fungi</taxon>
        <taxon>Dikarya</taxon>
        <taxon>Ascomycota</taxon>
        <taxon>Pezizomycotina</taxon>
        <taxon>Eurotiomycetes</taxon>
        <taxon>Eurotiomycetidae</taxon>
        <taxon>Eurotiales</taxon>
        <taxon>Aspergillaceae</taxon>
        <taxon>Aspergillus</taxon>
        <taxon>Aspergillus subgen. Circumdati</taxon>
    </lineage>
</organism>
<keyword evidence="3" id="KW-1185">Reference proteome</keyword>
<gene>
    <name evidence="2" type="ORF">BDV29DRAFT_180719</name>
</gene>
<protein>
    <submittedName>
        <fullName evidence="2">Uncharacterized protein</fullName>
    </submittedName>
</protein>
<evidence type="ECO:0000313" key="3">
    <source>
        <dbReference type="Proteomes" id="UP000326565"/>
    </source>
</evidence>
<keyword evidence="1" id="KW-1133">Transmembrane helix</keyword>
<evidence type="ECO:0000256" key="1">
    <source>
        <dbReference type="SAM" id="Phobius"/>
    </source>
</evidence>
<name>A0A5N5WTZ3_9EURO</name>
<proteinExistence type="predicted"/>
<feature type="transmembrane region" description="Helical" evidence="1">
    <location>
        <begin position="26"/>
        <end position="46"/>
    </location>
</feature>